<evidence type="ECO:0000313" key="3">
    <source>
        <dbReference type="EMBL" id="SVE83883.1"/>
    </source>
</evidence>
<gene>
    <name evidence="3" type="primary">EOG090X0CKL</name>
</gene>
<comment type="similarity">
    <text evidence="1">Belongs to the TMEM70 family.</text>
</comment>
<accession>A0A4Y7MTK6</accession>
<evidence type="ECO:0000256" key="2">
    <source>
        <dbReference type="SAM" id="Phobius"/>
    </source>
</evidence>
<protein>
    <submittedName>
        <fullName evidence="3">EOG090X0CKL</fullName>
    </submittedName>
</protein>
<proteinExistence type="evidence at transcript level"/>
<keyword evidence="2" id="KW-0812">Transmembrane</keyword>
<dbReference type="OrthoDB" id="156886at2759"/>
<dbReference type="InterPro" id="IPR045325">
    <property type="entry name" value="TMEM70/TMEM186/TMEM223"/>
</dbReference>
<dbReference type="AlphaFoldDB" id="A0A4Y7MTK6"/>
<dbReference type="InterPro" id="IPR009724">
    <property type="entry name" value="TMEM70"/>
</dbReference>
<dbReference type="PANTHER" id="PTHR13281:SF0">
    <property type="entry name" value="TRANSMEMBRANE PROTEIN 70, MITOCHONDRIAL"/>
    <property type="match status" value="1"/>
</dbReference>
<dbReference type="Pfam" id="PF06979">
    <property type="entry name" value="TMEM70"/>
    <property type="match status" value="1"/>
</dbReference>
<keyword evidence="2" id="KW-0472">Membrane</keyword>
<feature type="transmembrane region" description="Helical" evidence="2">
    <location>
        <begin position="100"/>
        <end position="122"/>
    </location>
</feature>
<organism evidence="3">
    <name type="scientific">Daphnia pulex</name>
    <name type="common">Water flea</name>
    <dbReference type="NCBI Taxonomy" id="6669"/>
    <lineage>
        <taxon>Eukaryota</taxon>
        <taxon>Metazoa</taxon>
        <taxon>Ecdysozoa</taxon>
        <taxon>Arthropoda</taxon>
        <taxon>Crustacea</taxon>
        <taxon>Branchiopoda</taxon>
        <taxon>Diplostraca</taxon>
        <taxon>Cladocera</taxon>
        <taxon>Anomopoda</taxon>
        <taxon>Daphniidae</taxon>
        <taxon>Daphnia</taxon>
    </lineage>
</organism>
<dbReference type="PANTHER" id="PTHR13281">
    <property type="entry name" value="TRANSMEMBRANE PROTEIN 70, MITOCHONDRIAL"/>
    <property type="match status" value="1"/>
</dbReference>
<reference evidence="3" key="1">
    <citation type="submission" date="2018-08" db="EMBL/GenBank/DDBJ databases">
        <authorList>
            <person name="Cornetti L."/>
        </authorList>
    </citation>
    <scope>NUCLEOTIDE SEQUENCE</scope>
    <source>
        <strain evidence="3">CH-H</strain>
    </source>
</reference>
<sequence>MAIFLNSRFLFSRQRFLKKTCFTSLRQFSHGSKLSQQRITDEDNDDSIPVPDVPHQIYNGMLTRQVKAVKTFSLGTSFIGLGMQPVLYEHVTSQETSLPLVVALYSAVGIFTFATPFLIHFITKKYVTDIVFDPVTEEYTASVYKFFPIKRKINFKLEDVTVPDVPGAFTTLCVKNVPLLCIPSDFLYPEHYIKFMGYDKPVDFKLSTPKDKSEDSSNKS</sequence>
<name>A0A4Y7MTK6_DAPPU</name>
<keyword evidence="2" id="KW-1133">Transmembrane helix</keyword>
<dbReference type="EMBL" id="LR014264">
    <property type="protein sequence ID" value="SVE83883.1"/>
    <property type="molecule type" value="mRNA"/>
</dbReference>
<evidence type="ECO:0000256" key="1">
    <source>
        <dbReference type="ARBA" id="ARBA00005280"/>
    </source>
</evidence>